<sequence length="371" mass="39252">MKKSAIVLAAGSLLAGSAFAQTSVTLYGIADVSLRYENHADASGHGKTYMTDGAITQSRWGLKGAEDLGNGLKAIFQLENGYSIDTGKMNGASTGQLFNRQAYVGLAGNFGAVKLGRQNSEAFAFFGDYDPLTVGNYFQNSWMYGTLARLRNNNVINYSGKFGGLDVGASYGFGETPGSFTKASGDPTSNGSSVPYWGVHAAYEYGPFGFGGVFQESRDQVGNKQQFWGIGGKYNIAAFKLFLGYQGGKDRTGAGDINLNQSINSPAAATIIAGAANNPRKDSIAYAGTTWQATPALAVTGAFYYDWAQNVNGTTASGKRYTGALIAEYSLSKRTQVYGAADYNHVSGQSITELPSSNNQFGVAAGIRHIF</sequence>
<evidence type="ECO:0000256" key="1">
    <source>
        <dbReference type="ARBA" id="ARBA00004571"/>
    </source>
</evidence>
<evidence type="ECO:0000256" key="3">
    <source>
        <dbReference type="ARBA" id="ARBA00022448"/>
    </source>
</evidence>
<dbReference type="GO" id="GO:0006811">
    <property type="term" value="P:monoatomic ion transport"/>
    <property type="evidence" value="ECO:0007669"/>
    <property type="project" value="UniProtKB-KW"/>
</dbReference>
<dbReference type="GO" id="GO:0046930">
    <property type="term" value="C:pore complex"/>
    <property type="evidence" value="ECO:0007669"/>
    <property type="project" value="UniProtKB-KW"/>
</dbReference>
<dbReference type="EMBL" id="CAJPUY010000003">
    <property type="protein sequence ID" value="CAG2131927.1"/>
    <property type="molecule type" value="Genomic_DNA"/>
</dbReference>
<keyword evidence="6 11" id="KW-0732">Signal</keyword>
<evidence type="ECO:0000256" key="6">
    <source>
        <dbReference type="ARBA" id="ARBA00022729"/>
    </source>
</evidence>
<keyword evidence="8" id="KW-0626">Porin</keyword>
<dbReference type="PANTHER" id="PTHR34501">
    <property type="entry name" value="PROTEIN YDDL-RELATED"/>
    <property type="match status" value="1"/>
</dbReference>
<name>A0A916IS21_9BURK</name>
<dbReference type="GO" id="GO:0009279">
    <property type="term" value="C:cell outer membrane"/>
    <property type="evidence" value="ECO:0007669"/>
    <property type="project" value="UniProtKB-SubCell"/>
</dbReference>
<evidence type="ECO:0000256" key="9">
    <source>
        <dbReference type="ARBA" id="ARBA00023136"/>
    </source>
</evidence>
<dbReference type="InterPro" id="IPR050298">
    <property type="entry name" value="Gram-neg_bact_OMP"/>
</dbReference>
<comment type="subcellular location">
    <subcellularLocation>
        <location evidence="1">Cell outer membrane</location>
        <topology evidence="1">Multi-pass membrane protein</topology>
    </subcellularLocation>
</comment>
<keyword evidence="14" id="KW-1185">Reference proteome</keyword>
<keyword evidence="10" id="KW-0998">Cell outer membrane</keyword>
<dbReference type="SUPFAM" id="SSF56935">
    <property type="entry name" value="Porins"/>
    <property type="match status" value="1"/>
</dbReference>
<keyword evidence="4" id="KW-1134">Transmembrane beta strand</keyword>
<evidence type="ECO:0000313" key="14">
    <source>
        <dbReference type="Proteomes" id="UP000672934"/>
    </source>
</evidence>
<organism evidence="13 14">
    <name type="scientific">Cupriavidus yeoncheonensis</name>
    <dbReference type="NCBI Taxonomy" id="1462994"/>
    <lineage>
        <taxon>Bacteria</taxon>
        <taxon>Pseudomonadati</taxon>
        <taxon>Pseudomonadota</taxon>
        <taxon>Betaproteobacteria</taxon>
        <taxon>Burkholderiales</taxon>
        <taxon>Burkholderiaceae</taxon>
        <taxon>Cupriavidus</taxon>
    </lineage>
</organism>
<comment type="subunit">
    <text evidence="2">Homotrimer.</text>
</comment>
<dbReference type="InterPro" id="IPR033900">
    <property type="entry name" value="Gram_neg_porin_domain"/>
</dbReference>
<proteinExistence type="predicted"/>
<feature type="signal peptide" evidence="11">
    <location>
        <begin position="1"/>
        <end position="20"/>
    </location>
</feature>
<dbReference type="Gene3D" id="2.40.160.10">
    <property type="entry name" value="Porin"/>
    <property type="match status" value="1"/>
</dbReference>
<dbReference type="RefSeq" id="WP_211945944.1">
    <property type="nucleotide sequence ID" value="NZ_CAJPUY010000003.1"/>
</dbReference>
<reference evidence="13" key="1">
    <citation type="submission" date="2021-03" db="EMBL/GenBank/DDBJ databases">
        <authorList>
            <person name="Peeters C."/>
        </authorList>
    </citation>
    <scope>NUCLEOTIDE SEQUENCE</scope>
    <source>
        <strain evidence="13">LMG 31506</strain>
    </source>
</reference>
<evidence type="ECO:0000256" key="2">
    <source>
        <dbReference type="ARBA" id="ARBA00011233"/>
    </source>
</evidence>
<keyword evidence="7" id="KW-0406">Ion transport</keyword>
<dbReference type="PRINTS" id="PR00184">
    <property type="entry name" value="NEISSPPORIN"/>
</dbReference>
<accession>A0A916IS21</accession>
<feature type="domain" description="Porin" evidence="12">
    <location>
        <begin position="7"/>
        <end position="348"/>
    </location>
</feature>
<dbReference type="PANTHER" id="PTHR34501:SF9">
    <property type="entry name" value="MAJOR OUTER MEMBRANE PROTEIN P.IA"/>
    <property type="match status" value="1"/>
</dbReference>
<evidence type="ECO:0000256" key="5">
    <source>
        <dbReference type="ARBA" id="ARBA00022692"/>
    </source>
</evidence>
<evidence type="ECO:0000256" key="10">
    <source>
        <dbReference type="ARBA" id="ARBA00023237"/>
    </source>
</evidence>
<dbReference type="Pfam" id="PF13609">
    <property type="entry name" value="Porin_4"/>
    <property type="match status" value="1"/>
</dbReference>
<dbReference type="Proteomes" id="UP000672934">
    <property type="component" value="Unassembled WGS sequence"/>
</dbReference>
<keyword evidence="3" id="KW-0813">Transport</keyword>
<dbReference type="InterPro" id="IPR023614">
    <property type="entry name" value="Porin_dom_sf"/>
</dbReference>
<keyword evidence="5" id="KW-0812">Transmembrane</keyword>
<protein>
    <recommendedName>
        <fullName evidence="12">Porin domain-containing protein</fullName>
    </recommendedName>
</protein>
<dbReference type="InterPro" id="IPR002299">
    <property type="entry name" value="Porin_Neis"/>
</dbReference>
<evidence type="ECO:0000256" key="7">
    <source>
        <dbReference type="ARBA" id="ARBA00023065"/>
    </source>
</evidence>
<evidence type="ECO:0000259" key="12">
    <source>
        <dbReference type="Pfam" id="PF13609"/>
    </source>
</evidence>
<comment type="caution">
    <text evidence="13">The sequence shown here is derived from an EMBL/GenBank/DDBJ whole genome shotgun (WGS) entry which is preliminary data.</text>
</comment>
<evidence type="ECO:0000256" key="4">
    <source>
        <dbReference type="ARBA" id="ARBA00022452"/>
    </source>
</evidence>
<feature type="chain" id="PRO_5036695993" description="Porin domain-containing protein" evidence="11">
    <location>
        <begin position="21"/>
        <end position="371"/>
    </location>
</feature>
<evidence type="ECO:0000256" key="11">
    <source>
        <dbReference type="SAM" id="SignalP"/>
    </source>
</evidence>
<evidence type="ECO:0000256" key="8">
    <source>
        <dbReference type="ARBA" id="ARBA00023114"/>
    </source>
</evidence>
<evidence type="ECO:0000313" key="13">
    <source>
        <dbReference type="EMBL" id="CAG2131927.1"/>
    </source>
</evidence>
<keyword evidence="9" id="KW-0472">Membrane</keyword>
<dbReference type="CDD" id="cd00342">
    <property type="entry name" value="gram_neg_porins"/>
    <property type="match status" value="1"/>
</dbReference>
<dbReference type="AlphaFoldDB" id="A0A916IS21"/>
<dbReference type="GO" id="GO:0015288">
    <property type="term" value="F:porin activity"/>
    <property type="evidence" value="ECO:0007669"/>
    <property type="project" value="UniProtKB-KW"/>
</dbReference>
<gene>
    <name evidence="13" type="ORF">LMG31506_00926</name>
</gene>